<keyword evidence="1" id="KW-0645">Protease</keyword>
<keyword evidence="3" id="KW-0720">Serine protease</keyword>
<keyword evidence="4" id="KW-0812">Transmembrane</keyword>
<evidence type="ECO:0000256" key="4">
    <source>
        <dbReference type="SAM" id="Phobius"/>
    </source>
</evidence>
<keyword evidence="6" id="KW-1185">Reference proteome</keyword>
<gene>
    <name evidence="5" type="ORF">B7R54_01000</name>
</gene>
<keyword evidence="4" id="KW-1133">Transmembrane helix</keyword>
<dbReference type="EMBL" id="NBWZ01000001">
    <property type="protein sequence ID" value="RFA07947.1"/>
    <property type="molecule type" value="Genomic_DNA"/>
</dbReference>
<dbReference type="InterPro" id="IPR023828">
    <property type="entry name" value="Peptidase_S8_Ser-AS"/>
</dbReference>
<feature type="transmembrane region" description="Helical" evidence="4">
    <location>
        <begin position="133"/>
        <end position="151"/>
    </location>
</feature>
<keyword evidence="4" id="KW-0472">Membrane</keyword>
<keyword evidence="2" id="KW-0378">Hydrolase</keyword>
<dbReference type="GO" id="GO:0006508">
    <property type="term" value="P:proteolysis"/>
    <property type="evidence" value="ECO:0007669"/>
    <property type="project" value="UniProtKB-KW"/>
</dbReference>
<accession>A0A3E0VGE9</accession>
<dbReference type="AlphaFoldDB" id="A0A3E0VGE9"/>
<proteinExistence type="predicted"/>
<evidence type="ECO:0000256" key="3">
    <source>
        <dbReference type="ARBA" id="ARBA00022825"/>
    </source>
</evidence>
<feature type="transmembrane region" description="Helical" evidence="4">
    <location>
        <begin position="27"/>
        <end position="50"/>
    </location>
</feature>
<sequence length="166" mass="18170">MSQITSFQIVRDHLGLAPGVPRRGIRLWLELAILVAAVVVSVVVLCMAVRTNAVGALLTATSIMTGLTFTMAMRFWERSIDARSNPDLIFDEERKSVLDNMRTLLLWTVLAGLASTSWLAGLAIFVGTSAADPWATAVAAGLVAYQLLYVLRSIVELYWASYTLRP</sequence>
<feature type="transmembrane region" description="Helical" evidence="4">
    <location>
        <begin position="104"/>
        <end position="127"/>
    </location>
</feature>
<organism evidence="5 6">
    <name type="scientific">Subtercola boreus</name>
    <dbReference type="NCBI Taxonomy" id="120213"/>
    <lineage>
        <taxon>Bacteria</taxon>
        <taxon>Bacillati</taxon>
        <taxon>Actinomycetota</taxon>
        <taxon>Actinomycetes</taxon>
        <taxon>Micrococcales</taxon>
        <taxon>Microbacteriaceae</taxon>
        <taxon>Subtercola</taxon>
    </lineage>
</organism>
<dbReference type="PROSITE" id="PS00138">
    <property type="entry name" value="SUBTILASE_SER"/>
    <property type="match status" value="1"/>
</dbReference>
<evidence type="ECO:0000313" key="5">
    <source>
        <dbReference type="EMBL" id="RFA07947.1"/>
    </source>
</evidence>
<dbReference type="GO" id="GO:0008236">
    <property type="term" value="F:serine-type peptidase activity"/>
    <property type="evidence" value="ECO:0007669"/>
    <property type="project" value="UniProtKB-KW"/>
</dbReference>
<evidence type="ECO:0000256" key="1">
    <source>
        <dbReference type="ARBA" id="ARBA00022670"/>
    </source>
</evidence>
<evidence type="ECO:0000313" key="6">
    <source>
        <dbReference type="Proteomes" id="UP000256486"/>
    </source>
</evidence>
<name>A0A3E0VGE9_9MICO</name>
<feature type="transmembrane region" description="Helical" evidence="4">
    <location>
        <begin position="56"/>
        <end position="76"/>
    </location>
</feature>
<evidence type="ECO:0000256" key="2">
    <source>
        <dbReference type="ARBA" id="ARBA00022801"/>
    </source>
</evidence>
<protein>
    <submittedName>
        <fullName evidence="5">Uncharacterized protein</fullName>
    </submittedName>
</protein>
<comment type="caution">
    <text evidence="5">The sequence shown here is derived from an EMBL/GenBank/DDBJ whole genome shotgun (WGS) entry which is preliminary data.</text>
</comment>
<dbReference type="Proteomes" id="UP000256486">
    <property type="component" value="Unassembled WGS sequence"/>
</dbReference>
<reference evidence="5 6" key="1">
    <citation type="submission" date="2017-04" db="EMBL/GenBank/DDBJ databases">
        <title>Comparative genome analysis of Subtercola boreus.</title>
        <authorList>
            <person name="Cho Y.-J."/>
            <person name="Cho A."/>
            <person name="Kim O.-S."/>
            <person name="Lee J.-I."/>
        </authorList>
    </citation>
    <scope>NUCLEOTIDE SEQUENCE [LARGE SCALE GENOMIC DNA]</scope>
    <source>
        <strain evidence="5 6">K300</strain>
    </source>
</reference>